<organism evidence="2 3">
    <name type="scientific">Piedraia hortae CBS 480.64</name>
    <dbReference type="NCBI Taxonomy" id="1314780"/>
    <lineage>
        <taxon>Eukaryota</taxon>
        <taxon>Fungi</taxon>
        <taxon>Dikarya</taxon>
        <taxon>Ascomycota</taxon>
        <taxon>Pezizomycotina</taxon>
        <taxon>Dothideomycetes</taxon>
        <taxon>Dothideomycetidae</taxon>
        <taxon>Capnodiales</taxon>
        <taxon>Piedraiaceae</taxon>
        <taxon>Piedraia</taxon>
    </lineage>
</organism>
<evidence type="ECO:0000313" key="2">
    <source>
        <dbReference type="EMBL" id="KAF2860117.1"/>
    </source>
</evidence>
<dbReference type="Proteomes" id="UP000799421">
    <property type="component" value="Unassembled WGS sequence"/>
</dbReference>
<evidence type="ECO:0000256" key="1">
    <source>
        <dbReference type="SAM" id="MobiDB-lite"/>
    </source>
</evidence>
<gene>
    <name evidence="2" type="ORF">K470DRAFT_80138</name>
</gene>
<feature type="compositionally biased region" description="Basic and acidic residues" evidence="1">
    <location>
        <begin position="374"/>
        <end position="403"/>
    </location>
</feature>
<evidence type="ECO:0000313" key="3">
    <source>
        <dbReference type="Proteomes" id="UP000799421"/>
    </source>
</evidence>
<keyword evidence="3" id="KW-1185">Reference proteome</keyword>
<feature type="region of interest" description="Disordered" evidence="1">
    <location>
        <begin position="320"/>
        <end position="459"/>
    </location>
</feature>
<sequence>MMCIYIEMMDPFVLRNMSVNADDVILSTIMSNPIPYEEGVAVALPKGRTVRFSHGDVEIWAFVVSDGEESRNGEKGEKIKERDLPSKEDAQRIISTALKEDSTPQKRTWGSYIPSFRGKGKEIPKEDQRKWKTWGEYIPASLANVTGDFHPDPTAPYLAQLLSLSRTPIGAASLAALSGSGSFSSLYAGYQAYTALHPLYPPPEFLSLPHTRERSGEINPRPGNVLLSNKRNEILTLVEGEGEGLWPACGAEEGREEGTRIPCEEKFGELVKKRGVKVEFVPTPLRLNGGTLRAERDVLLFATACERMGRGEGVEFEVEEDGGKVGKVGKEKGKKAGLVKGNRSGKKGGSVNGSLVRDEKSADQMVEGVGASRKMGDEDQSERKAKDDAEIKGDTPNEKPEVKQRKKPRKIGVSMKKKVPDVSSEQEKGRSSAETRRGEGLCNRPPRIEIPGGNPSTSG</sequence>
<accession>A0A6A7BYQ8</accession>
<reference evidence="2" key="1">
    <citation type="journal article" date="2020" name="Stud. Mycol.">
        <title>101 Dothideomycetes genomes: a test case for predicting lifestyles and emergence of pathogens.</title>
        <authorList>
            <person name="Haridas S."/>
            <person name="Albert R."/>
            <person name="Binder M."/>
            <person name="Bloem J."/>
            <person name="Labutti K."/>
            <person name="Salamov A."/>
            <person name="Andreopoulos B."/>
            <person name="Baker S."/>
            <person name="Barry K."/>
            <person name="Bills G."/>
            <person name="Bluhm B."/>
            <person name="Cannon C."/>
            <person name="Castanera R."/>
            <person name="Culley D."/>
            <person name="Daum C."/>
            <person name="Ezra D."/>
            <person name="Gonzalez J."/>
            <person name="Henrissat B."/>
            <person name="Kuo A."/>
            <person name="Liang C."/>
            <person name="Lipzen A."/>
            <person name="Lutzoni F."/>
            <person name="Magnuson J."/>
            <person name="Mondo S."/>
            <person name="Nolan M."/>
            <person name="Ohm R."/>
            <person name="Pangilinan J."/>
            <person name="Park H.-J."/>
            <person name="Ramirez L."/>
            <person name="Alfaro M."/>
            <person name="Sun H."/>
            <person name="Tritt A."/>
            <person name="Yoshinaga Y."/>
            <person name="Zwiers L.-H."/>
            <person name="Turgeon B."/>
            <person name="Goodwin S."/>
            <person name="Spatafora J."/>
            <person name="Crous P."/>
            <person name="Grigoriev I."/>
        </authorList>
    </citation>
    <scope>NUCLEOTIDE SEQUENCE</scope>
    <source>
        <strain evidence="2">CBS 480.64</strain>
    </source>
</reference>
<feature type="compositionally biased region" description="Basic and acidic residues" evidence="1">
    <location>
        <begin position="321"/>
        <end position="331"/>
    </location>
</feature>
<name>A0A6A7BYQ8_9PEZI</name>
<dbReference type="OrthoDB" id="504708at2759"/>
<proteinExistence type="predicted"/>
<dbReference type="EMBL" id="MU005985">
    <property type="protein sequence ID" value="KAF2860117.1"/>
    <property type="molecule type" value="Genomic_DNA"/>
</dbReference>
<feature type="compositionally biased region" description="Basic and acidic residues" evidence="1">
    <location>
        <begin position="425"/>
        <end position="439"/>
    </location>
</feature>
<dbReference type="AlphaFoldDB" id="A0A6A7BYQ8"/>
<protein>
    <submittedName>
        <fullName evidence="2">Uncharacterized protein</fullName>
    </submittedName>
</protein>